<organism evidence="6 7">
    <name type="scientific">Rousettus aegyptiacus</name>
    <name type="common">Egyptian fruit bat</name>
    <name type="synonym">Pteropus aegyptiacus</name>
    <dbReference type="NCBI Taxonomy" id="9407"/>
    <lineage>
        <taxon>Eukaryota</taxon>
        <taxon>Metazoa</taxon>
        <taxon>Chordata</taxon>
        <taxon>Craniata</taxon>
        <taxon>Vertebrata</taxon>
        <taxon>Euteleostomi</taxon>
        <taxon>Mammalia</taxon>
        <taxon>Eutheria</taxon>
        <taxon>Laurasiatheria</taxon>
        <taxon>Chiroptera</taxon>
        <taxon>Yinpterochiroptera</taxon>
        <taxon>Pteropodoidea</taxon>
        <taxon>Pteropodidae</taxon>
        <taxon>Rousettinae</taxon>
        <taxon>Rousettus</taxon>
    </lineage>
</organism>
<reference evidence="6 7" key="1">
    <citation type="journal article" date="2020" name="Nature">
        <title>Six reference-quality genomes reveal evolution of bat adaptations.</title>
        <authorList>
            <person name="Jebb D."/>
            <person name="Huang Z."/>
            <person name="Pippel M."/>
            <person name="Hughes G.M."/>
            <person name="Lavrichenko K."/>
            <person name="Devanna P."/>
            <person name="Winkler S."/>
            <person name="Jermiin L.S."/>
            <person name="Skirmuntt E.C."/>
            <person name="Katzourakis A."/>
            <person name="Burkitt-Gray L."/>
            <person name="Ray D.A."/>
            <person name="Sullivan K.A.M."/>
            <person name="Roscito J.G."/>
            <person name="Kirilenko B.M."/>
            <person name="Davalos L.M."/>
            <person name="Corthals A.P."/>
            <person name="Power M.L."/>
            <person name="Jones G."/>
            <person name="Ransome R.D."/>
            <person name="Dechmann D.K.N."/>
            <person name="Locatelli A.G."/>
            <person name="Puechmaille S.J."/>
            <person name="Fedrigo O."/>
            <person name="Jarvis E.D."/>
            <person name="Hiller M."/>
            <person name="Vernes S.C."/>
            <person name="Myers E.W."/>
            <person name="Teeling E.C."/>
        </authorList>
    </citation>
    <scope>NUCLEOTIDE SEQUENCE [LARGE SCALE GENOMIC DNA]</scope>
    <source>
        <strain evidence="6">MRouAeg1</strain>
        <tissue evidence="6">Muscle</tissue>
    </source>
</reference>
<name>A0A7J8K974_ROUAE</name>
<evidence type="ECO:0000313" key="6">
    <source>
        <dbReference type="EMBL" id="KAF6505351.1"/>
    </source>
</evidence>
<dbReference type="GO" id="GO:0007189">
    <property type="term" value="P:adenylate cyclase-activating G protein-coupled receptor signaling pathway"/>
    <property type="evidence" value="ECO:0007669"/>
    <property type="project" value="TreeGrafter"/>
</dbReference>
<keyword evidence="2" id="KW-0812">Transmembrane</keyword>
<accession>A0A7J8K974</accession>
<evidence type="ECO:0000256" key="1">
    <source>
        <dbReference type="ARBA" id="ARBA00004141"/>
    </source>
</evidence>
<dbReference type="AlphaFoldDB" id="A0A7J8K974"/>
<keyword evidence="3" id="KW-1133">Transmembrane helix</keyword>
<evidence type="ECO:0000256" key="3">
    <source>
        <dbReference type="ARBA" id="ARBA00022989"/>
    </source>
</evidence>
<feature type="region of interest" description="Disordered" evidence="5">
    <location>
        <begin position="81"/>
        <end position="114"/>
    </location>
</feature>
<dbReference type="GO" id="GO:0004930">
    <property type="term" value="F:G protein-coupled receptor activity"/>
    <property type="evidence" value="ECO:0007669"/>
    <property type="project" value="TreeGrafter"/>
</dbReference>
<protein>
    <submittedName>
        <fullName evidence="6">G protein-coupled receptor 157</fullName>
    </submittedName>
</protein>
<dbReference type="EMBL" id="JACASE010000001">
    <property type="protein sequence ID" value="KAF6505351.1"/>
    <property type="molecule type" value="Genomic_DNA"/>
</dbReference>
<evidence type="ECO:0000256" key="5">
    <source>
        <dbReference type="SAM" id="MobiDB-lite"/>
    </source>
</evidence>
<dbReference type="GO" id="GO:0005886">
    <property type="term" value="C:plasma membrane"/>
    <property type="evidence" value="ECO:0007669"/>
    <property type="project" value="TreeGrafter"/>
</dbReference>
<comment type="caution">
    <text evidence="6">The sequence shown here is derived from an EMBL/GenBank/DDBJ whole genome shotgun (WGS) entry which is preliminary data.</text>
</comment>
<comment type="subcellular location">
    <subcellularLocation>
        <location evidence="1">Membrane</location>
        <topology evidence="1">Multi-pass membrane protein</topology>
    </subcellularLocation>
</comment>
<dbReference type="PANTHER" id="PTHR23112:SF47">
    <property type="entry name" value="G-PROTEIN COUPLED RECEPTOR 157"/>
    <property type="match status" value="1"/>
</dbReference>
<keyword evidence="4" id="KW-0472">Membrane</keyword>
<keyword evidence="7" id="KW-1185">Reference proteome</keyword>
<sequence length="114" mass="12289">MVDKKLVLIPLIFICLRVWSTVRFVLTLCGSPAVQAPVLVVLHGIGNTFQGGANCIMFVLCTRVVRTRLLALCCCRPLQPAAESRAGWPPRPATTSSTGDSQGPGWTPRELPST</sequence>
<evidence type="ECO:0000256" key="4">
    <source>
        <dbReference type="ARBA" id="ARBA00023136"/>
    </source>
</evidence>
<gene>
    <name evidence="6" type="ORF">HJG63_005856</name>
</gene>
<evidence type="ECO:0000313" key="7">
    <source>
        <dbReference type="Proteomes" id="UP000593571"/>
    </source>
</evidence>
<keyword evidence="6" id="KW-0675">Receptor</keyword>
<evidence type="ECO:0000256" key="2">
    <source>
        <dbReference type="ARBA" id="ARBA00022692"/>
    </source>
</evidence>
<dbReference type="Proteomes" id="UP000593571">
    <property type="component" value="Unassembled WGS sequence"/>
</dbReference>
<dbReference type="PANTHER" id="PTHR23112">
    <property type="entry name" value="G PROTEIN-COUPLED RECEPTOR 157-RELATED"/>
    <property type="match status" value="1"/>
</dbReference>
<proteinExistence type="predicted"/>